<comment type="caution">
    <text evidence="2">The sequence shown here is derived from an EMBL/GenBank/DDBJ whole genome shotgun (WGS) entry which is preliminary data.</text>
</comment>
<feature type="transmembrane region" description="Helical" evidence="1">
    <location>
        <begin position="174"/>
        <end position="195"/>
    </location>
</feature>
<feature type="transmembrane region" description="Helical" evidence="1">
    <location>
        <begin position="148"/>
        <end position="167"/>
    </location>
</feature>
<evidence type="ECO:0000313" key="3">
    <source>
        <dbReference type="Proteomes" id="UP001165342"/>
    </source>
</evidence>
<keyword evidence="1" id="KW-1133">Transmembrane helix</keyword>
<sequence>MYSQQELDDAVAAGALSADAATALRAHVERQRATAIPDEEQFRLITGFNDIFVSVAAAILLFAVGFIGQRIGQAAGFQIESDGPTFLAPLFVAATSWGLAMYFTAKRRMALPSIILLLSYAFGVLLTAAFAIIFAIGPDAVDNNPQAGGAIGAIAAAIAGVATWVHWRRFHVPITVAVGAASAAGIAVGLLVAALGQNAEAARQVILGFVLFLGIGVFLFAMWWDSSDRARLTRRSDVAFWLHLLAAPMIVHPVFTLLGLNDGSGSVAEALVVLLLYVALGSTALAIDRRALLVSALAYVLWALADLFKRFGAVELNVALTALIIGSALLLLSAFWHEARSVIVRPLPEKIRDRLPIVSRTAAITQQAA</sequence>
<dbReference type="RefSeq" id="WP_249830258.1">
    <property type="nucleotide sequence ID" value="NZ_JAMGBE010000001.1"/>
</dbReference>
<reference evidence="2" key="1">
    <citation type="submission" date="2022-05" db="EMBL/GenBank/DDBJ databases">
        <authorList>
            <person name="Jo J.-H."/>
            <person name="Im W.-T."/>
        </authorList>
    </citation>
    <scope>NUCLEOTIDE SEQUENCE</scope>
    <source>
        <strain evidence="2">SE220</strain>
    </source>
</reference>
<evidence type="ECO:0008006" key="4">
    <source>
        <dbReference type="Google" id="ProtNLM"/>
    </source>
</evidence>
<evidence type="ECO:0000313" key="2">
    <source>
        <dbReference type="EMBL" id="MCL6728755.1"/>
    </source>
</evidence>
<keyword evidence="1" id="KW-0812">Transmembrane</keyword>
<keyword evidence="1" id="KW-0472">Membrane</keyword>
<feature type="transmembrane region" description="Helical" evidence="1">
    <location>
        <begin position="238"/>
        <end position="260"/>
    </location>
</feature>
<feature type="transmembrane region" description="Helical" evidence="1">
    <location>
        <begin position="266"/>
        <end position="285"/>
    </location>
</feature>
<protein>
    <recommendedName>
        <fullName evidence="4">DUF2157 domain-containing protein</fullName>
    </recommendedName>
</protein>
<accession>A0ABT0RYR9</accession>
<feature type="transmembrane region" description="Helical" evidence="1">
    <location>
        <begin position="318"/>
        <end position="336"/>
    </location>
</feature>
<feature type="transmembrane region" description="Helical" evidence="1">
    <location>
        <begin position="83"/>
        <end position="103"/>
    </location>
</feature>
<gene>
    <name evidence="2" type="ORF">LZ538_01635</name>
</gene>
<proteinExistence type="predicted"/>
<feature type="transmembrane region" description="Helical" evidence="1">
    <location>
        <begin position="201"/>
        <end position="226"/>
    </location>
</feature>
<dbReference type="Proteomes" id="UP001165342">
    <property type="component" value="Unassembled WGS sequence"/>
</dbReference>
<keyword evidence="3" id="KW-1185">Reference proteome</keyword>
<organism evidence="2 3">
    <name type="scientific">Sphingomonas hankyongi</name>
    <dbReference type="NCBI Taxonomy" id="2908209"/>
    <lineage>
        <taxon>Bacteria</taxon>
        <taxon>Pseudomonadati</taxon>
        <taxon>Pseudomonadota</taxon>
        <taxon>Alphaproteobacteria</taxon>
        <taxon>Sphingomonadales</taxon>
        <taxon>Sphingomonadaceae</taxon>
        <taxon>Sphingomonas</taxon>
    </lineage>
</organism>
<feature type="transmembrane region" description="Helical" evidence="1">
    <location>
        <begin position="51"/>
        <end position="71"/>
    </location>
</feature>
<dbReference type="EMBL" id="JAMGBE010000001">
    <property type="protein sequence ID" value="MCL6728755.1"/>
    <property type="molecule type" value="Genomic_DNA"/>
</dbReference>
<name>A0ABT0RYR9_9SPHN</name>
<evidence type="ECO:0000256" key="1">
    <source>
        <dbReference type="SAM" id="Phobius"/>
    </source>
</evidence>
<feature type="transmembrane region" description="Helical" evidence="1">
    <location>
        <begin position="115"/>
        <end position="136"/>
    </location>
</feature>
<feature type="transmembrane region" description="Helical" evidence="1">
    <location>
        <begin position="292"/>
        <end position="312"/>
    </location>
</feature>